<dbReference type="EMBL" id="LGUG01000004">
    <property type="protein sequence ID" value="KON96757.1"/>
    <property type="molecule type" value="Genomic_DNA"/>
</dbReference>
<evidence type="ECO:0000313" key="2">
    <source>
        <dbReference type="EMBL" id="KON96757.1"/>
    </source>
</evidence>
<keyword evidence="1" id="KW-0175">Coiled coil</keyword>
<accession>A0A0D1WE28</accession>
<gene>
    <name evidence="2" type="ORF">AF333_16010</name>
    <name evidence="3" type="ORF">SAMN04487909_11876</name>
</gene>
<evidence type="ECO:0000313" key="4">
    <source>
        <dbReference type="Proteomes" id="UP000037269"/>
    </source>
</evidence>
<name>A0A0D1WE28_ANEMI</name>
<keyword evidence="4" id="KW-1185">Reference proteome</keyword>
<dbReference type="AlphaFoldDB" id="A0A0D1WE28"/>
<dbReference type="EMBL" id="FNED01000018">
    <property type="protein sequence ID" value="SDJ46648.1"/>
    <property type="molecule type" value="Genomic_DNA"/>
</dbReference>
<protein>
    <submittedName>
        <fullName evidence="2">Uncharacterized protein</fullName>
    </submittedName>
</protein>
<dbReference type="RefSeq" id="WP_043063466.1">
    <property type="nucleotide sequence ID" value="NZ_BJOA01000215.1"/>
</dbReference>
<dbReference type="PATRIC" id="fig|47500.12.peg.5592"/>
<evidence type="ECO:0000313" key="5">
    <source>
        <dbReference type="Proteomes" id="UP000182836"/>
    </source>
</evidence>
<evidence type="ECO:0000256" key="1">
    <source>
        <dbReference type="SAM" id="Coils"/>
    </source>
</evidence>
<feature type="coiled-coil region" evidence="1">
    <location>
        <begin position="21"/>
        <end position="70"/>
    </location>
</feature>
<dbReference type="STRING" id="47500.AF333_16010"/>
<evidence type="ECO:0000313" key="3">
    <source>
        <dbReference type="EMBL" id="SDJ46648.1"/>
    </source>
</evidence>
<proteinExistence type="predicted"/>
<dbReference type="Proteomes" id="UP000182836">
    <property type="component" value="Unassembled WGS sequence"/>
</dbReference>
<organism evidence="2 4">
    <name type="scientific">Aneurinibacillus migulanus</name>
    <name type="common">Bacillus migulanus</name>
    <dbReference type="NCBI Taxonomy" id="47500"/>
    <lineage>
        <taxon>Bacteria</taxon>
        <taxon>Bacillati</taxon>
        <taxon>Bacillota</taxon>
        <taxon>Bacilli</taxon>
        <taxon>Bacillales</taxon>
        <taxon>Paenibacillaceae</taxon>
        <taxon>Aneurinibacillus group</taxon>
        <taxon>Aneurinibacillus</taxon>
    </lineage>
</organism>
<reference evidence="2 4" key="1">
    <citation type="submission" date="2015-07" db="EMBL/GenBank/DDBJ databases">
        <title>Fjat-14205 dsm 2895.</title>
        <authorList>
            <person name="Liu B."/>
            <person name="Wang J."/>
            <person name="Zhu Y."/>
            <person name="Liu G."/>
            <person name="Chen Q."/>
            <person name="Chen Z."/>
            <person name="Lan J."/>
            <person name="Che J."/>
            <person name="Ge C."/>
            <person name="Shi H."/>
            <person name="Pan Z."/>
            <person name="Liu X."/>
        </authorList>
    </citation>
    <scope>NUCLEOTIDE SEQUENCE [LARGE SCALE GENOMIC DNA]</scope>
    <source>
        <strain evidence="2 4">DSM 2895</strain>
    </source>
</reference>
<dbReference type="OrthoDB" id="9932174at2"/>
<reference evidence="3 5" key="2">
    <citation type="submission" date="2016-10" db="EMBL/GenBank/DDBJ databases">
        <authorList>
            <person name="de Groot N.N."/>
        </authorList>
    </citation>
    <scope>NUCLEOTIDE SEQUENCE [LARGE SCALE GENOMIC DNA]</scope>
    <source>
        <strain evidence="3 5">DSM 2895</strain>
    </source>
</reference>
<dbReference type="Proteomes" id="UP000037269">
    <property type="component" value="Unassembled WGS sequence"/>
</dbReference>
<sequence>MTNLTHILQKQKTTEMEIKKYRRLQEQRFELLQLRDELQIKPDAEDMKFLQSLNESIANIEQRIASAKRTLSIRRTGKR</sequence>